<proteinExistence type="predicted"/>
<name>A0A937F5A6_9BACT</name>
<sequence>MKYFKRHWNESRGDEYDSWGTSYWWFETTDQGEVIRQMEFYDTGTVLKYHEHFREDEYGGLSEVSLDIEEFESFAISRSDFESQWNTSQHMT</sequence>
<gene>
    <name evidence="1" type="ORF">JL102_03565</name>
</gene>
<dbReference type="AlphaFoldDB" id="A0A937F5A6"/>
<reference evidence="1" key="1">
    <citation type="submission" date="2021-01" db="EMBL/GenBank/DDBJ databases">
        <title>Fulvivirga kasyanovii gen. nov., sp nov., a novel member of the phylum Bacteroidetes isolated from seawater in a mussel farm.</title>
        <authorList>
            <person name="Zhao L.-H."/>
            <person name="Wang Z.-J."/>
        </authorList>
    </citation>
    <scope>NUCLEOTIDE SEQUENCE</scope>
    <source>
        <strain evidence="1">2943</strain>
    </source>
</reference>
<protein>
    <submittedName>
        <fullName evidence="1">Uncharacterized protein</fullName>
    </submittedName>
</protein>
<keyword evidence="2" id="KW-1185">Reference proteome</keyword>
<evidence type="ECO:0000313" key="1">
    <source>
        <dbReference type="EMBL" id="MBL3655192.1"/>
    </source>
</evidence>
<dbReference type="RefSeq" id="WP_202242578.1">
    <property type="nucleotide sequence ID" value="NZ_JAESIY010000002.1"/>
</dbReference>
<comment type="caution">
    <text evidence="1">The sequence shown here is derived from an EMBL/GenBank/DDBJ whole genome shotgun (WGS) entry which is preliminary data.</text>
</comment>
<accession>A0A937F5A6</accession>
<evidence type="ECO:0000313" key="2">
    <source>
        <dbReference type="Proteomes" id="UP000659388"/>
    </source>
</evidence>
<dbReference type="EMBL" id="JAESIY010000002">
    <property type="protein sequence ID" value="MBL3655192.1"/>
    <property type="molecule type" value="Genomic_DNA"/>
</dbReference>
<dbReference type="Proteomes" id="UP000659388">
    <property type="component" value="Unassembled WGS sequence"/>
</dbReference>
<organism evidence="1 2">
    <name type="scientific">Fulvivirga sediminis</name>
    <dbReference type="NCBI Taxonomy" id="2803949"/>
    <lineage>
        <taxon>Bacteria</taxon>
        <taxon>Pseudomonadati</taxon>
        <taxon>Bacteroidota</taxon>
        <taxon>Cytophagia</taxon>
        <taxon>Cytophagales</taxon>
        <taxon>Fulvivirgaceae</taxon>
        <taxon>Fulvivirga</taxon>
    </lineage>
</organism>